<dbReference type="GO" id="GO:0097169">
    <property type="term" value="C:AIM2 inflammasome complex"/>
    <property type="evidence" value="ECO:0007669"/>
    <property type="project" value="TreeGrafter"/>
</dbReference>
<protein>
    <recommendedName>
        <fullName evidence="1">CARD domain-containing protein</fullName>
    </recommendedName>
</protein>
<accession>A0AAY4BLK8</accession>
<dbReference type="SUPFAM" id="SSF47986">
    <property type="entry name" value="DEATH domain"/>
    <property type="match status" value="1"/>
</dbReference>
<organism evidence="2 3">
    <name type="scientific">Denticeps clupeoides</name>
    <name type="common">denticle herring</name>
    <dbReference type="NCBI Taxonomy" id="299321"/>
    <lineage>
        <taxon>Eukaryota</taxon>
        <taxon>Metazoa</taxon>
        <taxon>Chordata</taxon>
        <taxon>Craniata</taxon>
        <taxon>Vertebrata</taxon>
        <taxon>Euteleostomi</taxon>
        <taxon>Actinopterygii</taxon>
        <taxon>Neopterygii</taxon>
        <taxon>Teleostei</taxon>
        <taxon>Clupei</taxon>
        <taxon>Clupeiformes</taxon>
        <taxon>Denticipitoidei</taxon>
        <taxon>Denticipitidae</taxon>
        <taxon>Denticeps</taxon>
    </lineage>
</organism>
<dbReference type="PROSITE" id="PS50209">
    <property type="entry name" value="CARD"/>
    <property type="match status" value="1"/>
</dbReference>
<proteinExistence type="predicted"/>
<dbReference type="GO" id="GO:0006508">
    <property type="term" value="P:proteolysis"/>
    <property type="evidence" value="ECO:0007669"/>
    <property type="project" value="InterPro"/>
</dbReference>
<dbReference type="Ensembl" id="ENSDCDT00010023546.1">
    <property type="protein sequence ID" value="ENSDCDP00010021442.1"/>
    <property type="gene ID" value="ENSDCDG00010010529.1"/>
</dbReference>
<keyword evidence="3" id="KW-1185">Reference proteome</keyword>
<dbReference type="InterPro" id="IPR011029">
    <property type="entry name" value="DEATH-like_dom_sf"/>
</dbReference>
<dbReference type="PANTHER" id="PTHR47901:SF3">
    <property type="entry name" value="CASPASE-1"/>
    <property type="match status" value="1"/>
</dbReference>
<evidence type="ECO:0000313" key="2">
    <source>
        <dbReference type="Ensembl" id="ENSDCDP00010021442.1"/>
    </source>
</evidence>
<feature type="domain" description="CARD" evidence="1">
    <location>
        <begin position="1"/>
        <end position="90"/>
    </location>
</feature>
<dbReference type="GO" id="GO:0072559">
    <property type="term" value="C:NLRP3 inflammasome complex"/>
    <property type="evidence" value="ECO:0007669"/>
    <property type="project" value="TreeGrafter"/>
</dbReference>
<dbReference type="GO" id="GO:0004197">
    <property type="term" value="F:cysteine-type endopeptidase activity"/>
    <property type="evidence" value="ECO:0007669"/>
    <property type="project" value="InterPro"/>
</dbReference>
<dbReference type="AlphaFoldDB" id="A0AAY4BLK8"/>
<dbReference type="GO" id="GO:0072557">
    <property type="term" value="C:IPAF inflammasome complex"/>
    <property type="evidence" value="ECO:0007669"/>
    <property type="project" value="TreeGrafter"/>
</dbReference>
<reference evidence="2" key="3">
    <citation type="submission" date="2025-09" db="UniProtKB">
        <authorList>
            <consortium name="Ensembl"/>
        </authorList>
    </citation>
    <scope>IDENTIFICATION</scope>
</reference>
<evidence type="ECO:0000259" key="1">
    <source>
        <dbReference type="PROSITE" id="PS50209"/>
    </source>
</evidence>
<name>A0AAY4BLK8_9TELE</name>
<evidence type="ECO:0000313" key="3">
    <source>
        <dbReference type="Proteomes" id="UP000694580"/>
    </source>
</evidence>
<dbReference type="InterPro" id="IPR002398">
    <property type="entry name" value="Pept_C14"/>
</dbReference>
<dbReference type="InterPro" id="IPR001315">
    <property type="entry name" value="CARD"/>
</dbReference>
<dbReference type="GO" id="GO:0042981">
    <property type="term" value="P:regulation of apoptotic process"/>
    <property type="evidence" value="ECO:0007669"/>
    <property type="project" value="InterPro"/>
</dbReference>
<sequence length="90" mass="10086">LTVQLLDKIRPEFVRGVSAAVINLLLDDLQQDRVLNALEVESIREENPARADKARVLIKLVLNKGKKSSEKMINHLIKHDPDFSATLGLC</sequence>
<dbReference type="PANTHER" id="PTHR47901">
    <property type="entry name" value="CASPASE RECRUITMENT DOMAIN-CONTAINING PROTEIN 18"/>
    <property type="match status" value="1"/>
</dbReference>
<dbReference type="GO" id="GO:0050727">
    <property type="term" value="P:regulation of inflammatory response"/>
    <property type="evidence" value="ECO:0007669"/>
    <property type="project" value="TreeGrafter"/>
</dbReference>
<dbReference type="Proteomes" id="UP000694580">
    <property type="component" value="Chromosome 4"/>
</dbReference>
<reference evidence="2" key="2">
    <citation type="submission" date="2025-08" db="UniProtKB">
        <authorList>
            <consortium name="Ensembl"/>
        </authorList>
    </citation>
    <scope>IDENTIFICATION</scope>
</reference>
<dbReference type="Gene3D" id="1.10.533.10">
    <property type="entry name" value="Death Domain, Fas"/>
    <property type="match status" value="1"/>
</dbReference>
<reference evidence="2 3" key="1">
    <citation type="submission" date="2020-06" db="EMBL/GenBank/DDBJ databases">
        <authorList>
            <consortium name="Wellcome Sanger Institute Data Sharing"/>
        </authorList>
    </citation>
    <scope>NUCLEOTIDE SEQUENCE [LARGE SCALE GENOMIC DNA]</scope>
</reference>
<dbReference type="Pfam" id="PF00619">
    <property type="entry name" value="CARD"/>
    <property type="match status" value="1"/>
</dbReference>
<dbReference type="GeneTree" id="ENSGT01000000215183"/>